<keyword evidence="2" id="KW-1185">Reference proteome</keyword>
<protein>
    <submittedName>
        <fullName evidence="1">Uncharacterized protein</fullName>
    </submittedName>
</protein>
<gene>
    <name evidence="1" type="ORF">HNR23_004906</name>
</gene>
<organism evidence="1 2">
    <name type="scientific">Nocardiopsis mwathae</name>
    <dbReference type="NCBI Taxonomy" id="1472723"/>
    <lineage>
        <taxon>Bacteria</taxon>
        <taxon>Bacillati</taxon>
        <taxon>Actinomycetota</taxon>
        <taxon>Actinomycetes</taxon>
        <taxon>Streptosporangiales</taxon>
        <taxon>Nocardiopsidaceae</taxon>
        <taxon>Nocardiopsis</taxon>
    </lineage>
</organism>
<evidence type="ECO:0000313" key="2">
    <source>
        <dbReference type="Proteomes" id="UP000546642"/>
    </source>
</evidence>
<comment type="caution">
    <text evidence="1">The sequence shown here is derived from an EMBL/GenBank/DDBJ whole genome shotgun (WGS) entry which is preliminary data.</text>
</comment>
<accession>A0A7X0D8L0</accession>
<sequence length="41" mass="4627">MLFLQVIPYAFNLFVVCPDLGVYKDGGVKEGPSIRIEMLRP</sequence>
<proteinExistence type="predicted"/>
<dbReference type="AlphaFoldDB" id="A0A7X0D8L0"/>
<dbReference type="Proteomes" id="UP000546642">
    <property type="component" value="Unassembled WGS sequence"/>
</dbReference>
<evidence type="ECO:0000313" key="1">
    <source>
        <dbReference type="EMBL" id="MBB6174846.1"/>
    </source>
</evidence>
<name>A0A7X0D8L0_9ACTN</name>
<dbReference type="EMBL" id="JACHDS010000001">
    <property type="protein sequence ID" value="MBB6174846.1"/>
    <property type="molecule type" value="Genomic_DNA"/>
</dbReference>
<reference evidence="1 2" key="1">
    <citation type="submission" date="2020-08" db="EMBL/GenBank/DDBJ databases">
        <title>Sequencing the genomes of 1000 actinobacteria strains.</title>
        <authorList>
            <person name="Klenk H.-P."/>
        </authorList>
    </citation>
    <scope>NUCLEOTIDE SEQUENCE [LARGE SCALE GENOMIC DNA]</scope>
    <source>
        <strain evidence="1 2">DSM 46659</strain>
    </source>
</reference>